<proteinExistence type="predicted"/>
<comment type="caution">
    <text evidence="2">The sequence shown here is derived from an EMBL/GenBank/DDBJ whole genome shotgun (WGS) entry which is preliminary data.</text>
</comment>
<evidence type="ECO:0000256" key="1">
    <source>
        <dbReference type="SAM" id="MobiDB-lite"/>
    </source>
</evidence>
<gene>
    <name evidence="2" type="ORF">PCOR1329_LOCUS16158</name>
</gene>
<name>A0ABN9QYY0_9DINO</name>
<dbReference type="Proteomes" id="UP001189429">
    <property type="component" value="Unassembled WGS sequence"/>
</dbReference>
<reference evidence="2" key="1">
    <citation type="submission" date="2023-10" db="EMBL/GenBank/DDBJ databases">
        <authorList>
            <person name="Chen Y."/>
            <person name="Shah S."/>
            <person name="Dougan E. K."/>
            <person name="Thang M."/>
            <person name="Chan C."/>
        </authorList>
    </citation>
    <scope>NUCLEOTIDE SEQUENCE [LARGE SCALE GENOMIC DNA]</scope>
</reference>
<dbReference type="Gene3D" id="2.30.110.10">
    <property type="entry name" value="Electron Transport, Fmn-binding Protein, Chain A"/>
    <property type="match status" value="1"/>
</dbReference>
<dbReference type="InterPro" id="IPR012349">
    <property type="entry name" value="Split_barrel_FMN-bd"/>
</dbReference>
<dbReference type="EMBL" id="CAUYUJ010004936">
    <property type="protein sequence ID" value="CAK0811618.1"/>
    <property type="molecule type" value="Genomic_DNA"/>
</dbReference>
<keyword evidence="3" id="KW-1185">Reference proteome</keyword>
<feature type="compositionally biased region" description="Basic and acidic residues" evidence="1">
    <location>
        <begin position="69"/>
        <end position="82"/>
    </location>
</feature>
<evidence type="ECO:0000313" key="3">
    <source>
        <dbReference type="Proteomes" id="UP001189429"/>
    </source>
</evidence>
<sequence length="232" mass="24078">MAAALKACPAEAAYPSGGAAGGAAPGGARLVNGVIVRQPRAAEAETAPRAQAPSASAEPAPKAGARPRSAFDFEQRSRRDARTQAQSQSAALQDLRALQKQRYQQGGWPQRRVDLRFAPAISEVHCCRGAPVESKGRGSRRVARSEPLDARALPPCPLALLREWLGAAEAADGWLEAWRPPAMTLATSSAAGGATARSVLLQDISASGGLISRIRLLGGLAEGAPARRRPAG</sequence>
<organism evidence="2 3">
    <name type="scientific">Prorocentrum cordatum</name>
    <dbReference type="NCBI Taxonomy" id="2364126"/>
    <lineage>
        <taxon>Eukaryota</taxon>
        <taxon>Sar</taxon>
        <taxon>Alveolata</taxon>
        <taxon>Dinophyceae</taxon>
        <taxon>Prorocentrales</taxon>
        <taxon>Prorocentraceae</taxon>
        <taxon>Prorocentrum</taxon>
    </lineage>
</organism>
<feature type="region of interest" description="Disordered" evidence="1">
    <location>
        <begin position="41"/>
        <end position="91"/>
    </location>
</feature>
<protein>
    <submittedName>
        <fullName evidence="2">Uncharacterized protein</fullName>
    </submittedName>
</protein>
<accession>A0ABN9QYY0</accession>
<evidence type="ECO:0000313" key="2">
    <source>
        <dbReference type="EMBL" id="CAK0811618.1"/>
    </source>
</evidence>
<feature type="compositionally biased region" description="Low complexity" evidence="1">
    <location>
        <begin position="41"/>
        <end position="64"/>
    </location>
</feature>